<feature type="region of interest" description="Disordered" evidence="1">
    <location>
        <begin position="554"/>
        <end position="573"/>
    </location>
</feature>
<dbReference type="EMBL" id="DS990639">
    <property type="protein sequence ID" value="EGC45847.1"/>
    <property type="molecule type" value="Genomic_DNA"/>
</dbReference>
<feature type="domain" description="DUF7357" evidence="2">
    <location>
        <begin position="1"/>
        <end position="189"/>
    </location>
</feature>
<evidence type="ECO:0000313" key="3">
    <source>
        <dbReference type="EMBL" id="EGC45847.1"/>
    </source>
</evidence>
<dbReference type="Proteomes" id="UP000008142">
    <property type="component" value="Unassembled WGS sequence"/>
</dbReference>
<feature type="compositionally biased region" description="Polar residues" evidence="1">
    <location>
        <begin position="337"/>
        <end position="349"/>
    </location>
</feature>
<feature type="compositionally biased region" description="Basic residues" evidence="1">
    <location>
        <begin position="1283"/>
        <end position="1295"/>
    </location>
</feature>
<feature type="compositionally biased region" description="Polar residues" evidence="1">
    <location>
        <begin position="1225"/>
        <end position="1246"/>
    </location>
</feature>
<dbReference type="HOGENOM" id="CLU_002397_1_1_1"/>
<feature type="compositionally biased region" description="Basic residues" evidence="1">
    <location>
        <begin position="293"/>
        <end position="303"/>
    </location>
</feature>
<dbReference type="VEuPathDB" id="FungiDB:I7I53_04710"/>
<dbReference type="OMA" id="HLIIQRH"/>
<sequence>MRLHLVIQRHGLPTTRVLWTTSSPSSGSSKGNSAVLSFATVSSSTLTSTRAPNSGFGAGASAAASGSGGLTIAQLLEDVNEVIPLETHVEDGIGGSDGIGDAGQWGLEDYAVEVMGFECLHFMEVDGLLRDGDEVVIRALQLSDLMARRLTGRHQITIDGKHLIDGVPFGKPYIQKATSSRPPITIPPRKKRRLNFGGWRIDDALAGDYNDEDEYDEENDPEWKEEVDGAGKELVVAARDVDHSDDDDDEYEYQSESDESAVTPSEEAIMAYERRTEEQPGAKATGSLPSTRGSKKQATKRQKREAQANLGVVERKVHGILHRKGQTGSTSSQKQSASVSFEDQQNVDSEGSKASDAESVSDGVSVSSTDQSSDENETSSISSSDSSSSEASSEASSNSSGNSSTSGSEAIKSPTFSAKRQTTTSLTETDTKTTIAAPRELGILHKDANFDDLRKWCEANPGPFPEVLGEATPGTQTKVVDEQAEFERKREQLLRDISNGVHGSPRLTRNTNTFSPPESLSTTPINGANGAPSKTGKSSKRKSISDVPSSQQLVFDSLGLKRPKTKENEGALPEKLTPKELPWVEDVDEPTETKIDIIENWQDRLILQATECLYDDVKLSAPPFPFVQRWDKDAQAKIRELKGSQQVSGKKRKRKSRNHWVEDYHDDCCNGEASFSNENHLDYGGDGAGEHPATPAKSLNRAAPGPQIQDATGMEAAPPERGASTDDHPSLPDDVSTLKDAQGADMKPGTIIAFKQLDMSKATNWQPLVSEYRTAVVESVVDGTLTMRLARQHREQPPQSHDDNDNGVAQYTKFEMPGYDEWKGEDDGFREMKFEELIEPKLLSAGSGDSLVEVAEETQNHLFTELPPSIPEVVTVSSPTRHKISTMIREAGFRSGFDSDFLPPEAPEDAFFDAQSSRTNNGFDGVATPIVKSPIFAGFTSSPPLSPSRHCHRNDSLVSKSSGNCSPLDVPGKRIIAEVLSSFSCIQDVMTDAFAFKPEPEHQKSPALLSGDQPQTLESGYLLVQDSIPSTKDQATTAQLDPPIDETHIETDLDPGTKSADDVPIDDCAQHVQPMALLSADIYHSSFASLKLDRMTLDHDDSQFSVLASAVEDSQPAEHRPDSSGESVITNPFYEPDKGFPTVSPPMARFVSTAPPRTTTAAENSPPRPAVRKNNRKALSSPHQLSSSPHQKPQCYDERSDLPAIAEADKESTQHSKYIPKRGMSQESCSSIVDLTISSELESPGNSDGDFAASQGLPQGPGWIKKRNVRGRGPRGAEVPSVRTRRKGLRGKSVI</sequence>
<feature type="compositionally biased region" description="Low complexity" evidence="1">
    <location>
        <begin position="357"/>
        <end position="371"/>
    </location>
</feature>
<feature type="compositionally biased region" description="Basic and acidic residues" evidence="1">
    <location>
        <begin position="1195"/>
        <end position="1214"/>
    </location>
</feature>
<evidence type="ECO:0000259" key="2">
    <source>
        <dbReference type="Pfam" id="PF24054"/>
    </source>
</evidence>
<dbReference type="STRING" id="544711.F0UK07"/>
<feature type="region of interest" description="Disordered" evidence="1">
    <location>
        <begin position="238"/>
        <end position="433"/>
    </location>
</feature>
<evidence type="ECO:0000313" key="4">
    <source>
        <dbReference type="Proteomes" id="UP000008142"/>
    </source>
</evidence>
<organism evidence="4">
    <name type="scientific">Ajellomyces capsulatus (strain H88)</name>
    <name type="common">Darling's disease fungus</name>
    <name type="synonym">Histoplasma capsulatum</name>
    <dbReference type="NCBI Taxonomy" id="544711"/>
    <lineage>
        <taxon>Eukaryota</taxon>
        <taxon>Fungi</taxon>
        <taxon>Dikarya</taxon>
        <taxon>Ascomycota</taxon>
        <taxon>Pezizomycotina</taxon>
        <taxon>Eurotiomycetes</taxon>
        <taxon>Eurotiomycetidae</taxon>
        <taxon>Onygenales</taxon>
        <taxon>Ajellomycetaceae</taxon>
        <taxon>Histoplasma</taxon>
    </lineage>
</organism>
<feature type="region of interest" description="Disordered" evidence="1">
    <location>
        <begin position="497"/>
        <end position="549"/>
    </location>
</feature>
<protein>
    <recommendedName>
        <fullName evidence="2">DUF7357 domain-containing protein</fullName>
    </recommendedName>
</protein>
<feature type="compositionally biased region" description="Polar residues" evidence="1">
    <location>
        <begin position="507"/>
        <end position="526"/>
    </location>
</feature>
<name>F0UK07_AJEC8</name>
<feature type="compositionally biased region" description="Low complexity" evidence="1">
    <location>
        <begin position="1179"/>
        <end position="1191"/>
    </location>
</feature>
<feature type="compositionally biased region" description="Acidic residues" evidence="1">
    <location>
        <begin position="243"/>
        <end position="259"/>
    </location>
</feature>
<feature type="region of interest" description="Disordered" evidence="1">
    <location>
        <begin position="680"/>
        <end position="743"/>
    </location>
</feature>
<accession>F0UK07</accession>
<feature type="compositionally biased region" description="Basic residues" evidence="1">
    <location>
        <begin position="1264"/>
        <end position="1273"/>
    </location>
</feature>
<evidence type="ECO:0000256" key="1">
    <source>
        <dbReference type="SAM" id="MobiDB-lite"/>
    </source>
</evidence>
<dbReference type="Pfam" id="PF24054">
    <property type="entry name" value="DUF7357"/>
    <property type="match status" value="1"/>
</dbReference>
<gene>
    <name evidence="3" type="ORF">HCEG_05062</name>
</gene>
<feature type="compositionally biased region" description="Low complexity" evidence="1">
    <location>
        <begin position="326"/>
        <end position="336"/>
    </location>
</feature>
<feature type="compositionally biased region" description="Low complexity" evidence="1">
    <location>
        <begin position="378"/>
        <end position="411"/>
    </location>
</feature>
<dbReference type="InterPro" id="IPR055781">
    <property type="entry name" value="DUF7357"/>
</dbReference>
<dbReference type="OrthoDB" id="3365616at2759"/>
<feature type="compositionally biased region" description="Low complexity" evidence="1">
    <location>
        <begin position="422"/>
        <end position="433"/>
    </location>
</feature>
<feature type="region of interest" description="Disordered" evidence="1">
    <location>
        <begin position="1111"/>
        <end position="1295"/>
    </location>
</feature>
<reference evidence="4" key="1">
    <citation type="submission" date="2008-07" db="EMBL/GenBank/DDBJ databases">
        <title>Annotation of Ajellomyces capsulatus strain H88.</title>
        <authorList>
            <person name="Champion M."/>
            <person name="Cuomo C."/>
            <person name="Ma L.-J."/>
            <person name="Henn M.R."/>
            <person name="Sil A."/>
            <person name="Goldman B."/>
            <person name="Young S.K."/>
            <person name="Kodira C.D."/>
            <person name="Zeng Q."/>
            <person name="Koehrsen M."/>
            <person name="Alvarado L."/>
            <person name="Berlin A."/>
            <person name="Borenstein D."/>
            <person name="Chen Z."/>
            <person name="Engels R."/>
            <person name="Freedman E."/>
            <person name="Gellesch M."/>
            <person name="Goldberg J."/>
            <person name="Griggs A."/>
            <person name="Gujja S."/>
            <person name="Heiman D."/>
            <person name="Hepburn T."/>
            <person name="Howarth C."/>
            <person name="Jen D."/>
            <person name="Larson L."/>
            <person name="Lewis B."/>
            <person name="Mehta T."/>
            <person name="Park D."/>
            <person name="Pearson M."/>
            <person name="Roberts A."/>
            <person name="Saif S."/>
            <person name="Shea T."/>
            <person name="Shenoy N."/>
            <person name="Sisk P."/>
            <person name="Stolte C."/>
            <person name="Sykes S."/>
            <person name="Walk T."/>
            <person name="White J."/>
            <person name="Yandava C."/>
            <person name="Klein B."/>
            <person name="McEwen J.G."/>
            <person name="Puccia R."/>
            <person name="Goldman G.H."/>
            <person name="Felipe M.S."/>
            <person name="Nino-Vega G."/>
            <person name="San-Blas G."/>
            <person name="Taylor J."/>
            <person name="Mendoza L."/>
            <person name="Galagan J."/>
            <person name="Nusbaum C."/>
            <person name="Birren B."/>
        </authorList>
    </citation>
    <scope>NUCLEOTIDE SEQUENCE [LARGE SCALE GENOMIC DNA]</scope>
    <source>
        <strain evidence="4">H88</strain>
    </source>
</reference>
<proteinExistence type="predicted"/>